<sequence>MTPRRPTTTTTSSSLASHLSARSLPASLPRDVLSFLTHYPSSRPDSKKTANLRFYRNEAPALPRPATCDELQRELRGNWDELERRHDFVQWLFPIREQGVNWEAQPLEVHEVGALRADPEAMARLLESYRIMLAFYGLRLVDPRTGELSLADDVPAPAQASFLQRFANLERHAHNFLRVTRILKCLGEFGLTQHPPSLLLFILHLQSRSSTPLGGPFLTSPSLVRSFDGYWRHCVRDDGEREFVRRKGDEVRAGGEWTAEECREWVRRRAEEREREAHGAREGE</sequence>
<evidence type="ECO:0000256" key="2">
    <source>
        <dbReference type="SAM" id="MobiDB-lite"/>
    </source>
</evidence>
<comment type="caution">
    <text evidence="4">The sequence shown here is derived from an EMBL/GenBank/DDBJ whole genome shotgun (WGS) entry which is preliminary data.</text>
</comment>
<evidence type="ECO:0000313" key="5">
    <source>
        <dbReference type="Proteomes" id="UP000311382"/>
    </source>
</evidence>
<dbReference type="PANTHER" id="PTHR14015">
    <property type="entry name" value="OPIOID GROWTH FACTOR RECEPTOR OGFR ZETA-TYPE OPIOID RECEPTOR"/>
    <property type="match status" value="1"/>
</dbReference>
<accession>A0A5C5FZH5</accession>
<dbReference type="PANTHER" id="PTHR14015:SF2">
    <property type="entry name" value="OPIOID GROWTH FACTOR RECEPTOR (OGFR) CONSERVED DOMAIN-CONTAINING PROTEIN"/>
    <property type="match status" value="1"/>
</dbReference>
<evidence type="ECO:0000256" key="1">
    <source>
        <dbReference type="ARBA" id="ARBA00010365"/>
    </source>
</evidence>
<evidence type="ECO:0000313" key="4">
    <source>
        <dbReference type="EMBL" id="TNY22228.1"/>
    </source>
</evidence>
<gene>
    <name evidence="4" type="ORF">DMC30DRAFT_161264</name>
</gene>
<dbReference type="Proteomes" id="UP000311382">
    <property type="component" value="Unassembled WGS sequence"/>
</dbReference>
<proteinExistence type="inferred from homology"/>
<keyword evidence="5" id="KW-1185">Reference proteome</keyword>
<dbReference type="GO" id="GO:0016020">
    <property type="term" value="C:membrane"/>
    <property type="evidence" value="ECO:0007669"/>
    <property type="project" value="InterPro"/>
</dbReference>
<reference evidence="4 5" key="1">
    <citation type="submission" date="2019-03" db="EMBL/GenBank/DDBJ databases">
        <title>Rhodosporidium diobovatum UCD-FST 08-225 genome sequencing, assembly, and annotation.</title>
        <authorList>
            <person name="Fakankun I.U."/>
            <person name="Fristensky B."/>
            <person name="Levin D.B."/>
        </authorList>
    </citation>
    <scope>NUCLEOTIDE SEQUENCE [LARGE SCALE GENOMIC DNA]</scope>
    <source>
        <strain evidence="4 5">UCD-FST 08-225</strain>
    </source>
</reference>
<comment type="similarity">
    <text evidence="1">Belongs to the opioid growth factor receptor family.</text>
</comment>
<dbReference type="Pfam" id="PF04664">
    <property type="entry name" value="OGFr_N"/>
    <property type="match status" value="1"/>
</dbReference>
<dbReference type="GO" id="GO:0140625">
    <property type="term" value="F:opioid growth factor receptor activity"/>
    <property type="evidence" value="ECO:0007669"/>
    <property type="project" value="InterPro"/>
</dbReference>
<organism evidence="4 5">
    <name type="scientific">Rhodotorula diobovata</name>
    <dbReference type="NCBI Taxonomy" id="5288"/>
    <lineage>
        <taxon>Eukaryota</taxon>
        <taxon>Fungi</taxon>
        <taxon>Dikarya</taxon>
        <taxon>Basidiomycota</taxon>
        <taxon>Pucciniomycotina</taxon>
        <taxon>Microbotryomycetes</taxon>
        <taxon>Sporidiobolales</taxon>
        <taxon>Sporidiobolaceae</taxon>
        <taxon>Rhodotorula</taxon>
    </lineage>
</organism>
<feature type="domain" description="Opioid growth factor receptor (OGFr) conserved" evidence="3">
    <location>
        <begin position="46"/>
        <end position="243"/>
    </location>
</feature>
<evidence type="ECO:0000259" key="3">
    <source>
        <dbReference type="Pfam" id="PF04664"/>
    </source>
</evidence>
<feature type="region of interest" description="Disordered" evidence="2">
    <location>
        <begin position="1"/>
        <end position="20"/>
    </location>
</feature>
<dbReference type="OrthoDB" id="9030204at2759"/>
<dbReference type="EMBL" id="SOZI01000029">
    <property type="protein sequence ID" value="TNY22228.1"/>
    <property type="molecule type" value="Genomic_DNA"/>
</dbReference>
<keyword evidence="4" id="KW-0675">Receptor</keyword>
<protein>
    <submittedName>
        <fullName evidence="4">Opioid growth factor receptor conserved region-domain-containing protein</fullName>
    </submittedName>
</protein>
<dbReference type="AlphaFoldDB" id="A0A5C5FZH5"/>
<dbReference type="InterPro" id="IPR039574">
    <property type="entry name" value="OGFr"/>
</dbReference>
<name>A0A5C5FZH5_9BASI</name>
<dbReference type="InterPro" id="IPR006757">
    <property type="entry name" value="OGF_rcpt"/>
</dbReference>